<feature type="domain" description="SoxA A3" evidence="6">
    <location>
        <begin position="533"/>
        <end position="617"/>
    </location>
</feature>
<comment type="caution">
    <text evidence="7">The sequence shown here is derived from an EMBL/GenBank/DDBJ whole genome shotgun (WGS) entry which is preliminary data.</text>
</comment>
<dbReference type="Gene3D" id="3.30.70.1520">
    <property type="entry name" value="Heterotetrameric sarcosine oxidase"/>
    <property type="match status" value="1"/>
</dbReference>
<dbReference type="RefSeq" id="WP_170144359.1">
    <property type="nucleotide sequence ID" value="NZ_QXDF01000001.1"/>
</dbReference>
<sequence>MSGPIAKSRQPYRLAAGGRVDRSKTVNFTFDGKAYEGFAGDTLASALLANGVHMVARSFKYHRPRGILGAGPEDPAALVQIGKDMVRTDPNTRATEAEIYEGMQASAQNCWPSLGFDVGAVNDLVHPFLPAGFYYKTFMGPPGKWSWFEPSIRAAAGLGRAPEGPDPDRYESINKHCDVLVIGGGASGLMAALSAARSGARVILAEETAELGGSLLSMNPGDTRIGGQLPHEWVAQAEAELADASETLILKRTAATGYYNDNLVFLHEKLQDHLPDAERDDSAPRQRIWRVRARRVVLATGAVERPLVFDGNDRPGIMLAGAVRTYLHRYGVLAGQKALVLTNNNNAWQTAFDLKRAGADVAGIIDMRHNIEPALRSAAAEFDIPVYAGATVDGTSGRKRIESASVLSVTPEGAPAGEPHDIDCDLLAVSGGWSPNAALFSQSRGQLRYDEELAAMRPYKSWQAESSTGRCNGVMDLAERLSEGARAGAEAARKAGFETDPADAPEIDTPEMRRLSYAIRAAWSPISAKPAHKQRAFVDLQNDVTVKDLKLAVQEGYKSVEHAKRYTTTGMGTDQGKVVGVNAFGLLADTMDKAVAEIGVTTYRQPWKPVQLGALAGQHTGDFFEPRRTVPAHEWHVANGAQFELVGDWLRPRVYPRKGESFEDALQRECYAARTAVGVLDASTLGKIDIRGKDAREFLNRVYTNSWTKLAPGRARYGLMLGEDGMVMDDGVTACIADDHFHMTTTTGGAARVLSWLEDYLQTEWPDLEVYLTSVTEQWAVASICGPHSAKLVGELCLDLDPDPEKFKFMSWKEAHIDGVPVRVFRISFTGELSYEINVPACYGKWLFEKIFAAGAKYGATPYGTEGMHLLRAEKGFIIAGQDTDGTTTPLDLRMDWAVKKKGDFIGKRSLSRSDTARHNRWQLVGLLSEDPNDVLVEGSYLRDTADEGVPPVKKAGHVTSAYYSPVTKRAFALGLVERGGERMGETLYASWGKGPVKRVTITETDFLKDVTLPDPQPINENAPAPQAPSAPYMRGPLAHREAISGGGGAAALTPLPGGTRFILRGDAAVIGPKLAEQGVTLPEAACTMTTGDVARVLWLGPDEWMILADDGQGQIVADAISAACEATHHQLVDVSDYYAEIGISGARARDMLAKLTTLDMHPRAFQAGQVKGSMFGRVPATLRLEPDAVPEAFALTIRWSHADYLWCQLALAGREYGLPAQEPIGKVTLGYPAEDRWH</sequence>
<dbReference type="Gene3D" id="3.30.1360.120">
    <property type="entry name" value="Probable tRNA modification gtpase trme, domain 1"/>
    <property type="match status" value="2"/>
</dbReference>
<dbReference type="PRINTS" id="PR00368">
    <property type="entry name" value="FADPNR"/>
</dbReference>
<accession>A0A397QDV9</accession>
<dbReference type="PANTHER" id="PTHR43757:SF2">
    <property type="entry name" value="AMINOMETHYLTRANSFERASE, MITOCHONDRIAL"/>
    <property type="match status" value="1"/>
</dbReference>
<dbReference type="InterPro" id="IPR036188">
    <property type="entry name" value="FAD/NAD-bd_sf"/>
</dbReference>
<feature type="domain" description="Aminomethyltransferase C-terminal" evidence="5">
    <location>
        <begin position="923"/>
        <end position="1007"/>
    </location>
</feature>
<dbReference type="Pfam" id="PF17806">
    <property type="entry name" value="SO_alpha_A3"/>
    <property type="match status" value="1"/>
</dbReference>
<protein>
    <submittedName>
        <fullName evidence="7">Sarcosine oxidase subunit alpha</fullName>
    </submittedName>
</protein>
<comment type="similarity">
    <text evidence="1">Belongs to the GcvT family.</text>
</comment>
<evidence type="ECO:0000313" key="7">
    <source>
        <dbReference type="EMBL" id="RIA56264.1"/>
    </source>
</evidence>
<evidence type="ECO:0000313" key="8">
    <source>
        <dbReference type="Proteomes" id="UP000266273"/>
    </source>
</evidence>
<dbReference type="EMBL" id="QXDF01000001">
    <property type="protein sequence ID" value="RIA56264.1"/>
    <property type="molecule type" value="Genomic_DNA"/>
</dbReference>
<dbReference type="GO" id="GO:0046653">
    <property type="term" value="P:tetrahydrofolate metabolic process"/>
    <property type="evidence" value="ECO:0007669"/>
    <property type="project" value="InterPro"/>
</dbReference>
<evidence type="ECO:0000259" key="6">
    <source>
        <dbReference type="Pfam" id="PF17806"/>
    </source>
</evidence>
<dbReference type="Gene3D" id="3.10.20.440">
    <property type="entry name" value="2Fe-2S iron-sulphur cluster binding domain, sarcosine oxidase, alpha subunit, N-terminal domain"/>
    <property type="match status" value="1"/>
</dbReference>
<dbReference type="Pfam" id="PF13510">
    <property type="entry name" value="Fer2_4"/>
    <property type="match status" value="1"/>
</dbReference>
<dbReference type="InterPro" id="IPR029043">
    <property type="entry name" value="GcvT/YgfZ_C"/>
</dbReference>
<dbReference type="SUPFAM" id="SSF101790">
    <property type="entry name" value="Aminomethyltransferase beta-barrel domain"/>
    <property type="match status" value="1"/>
</dbReference>
<organism evidence="7 8">
    <name type="scientific">Dichotomicrobium thermohalophilum</name>
    <dbReference type="NCBI Taxonomy" id="933063"/>
    <lineage>
        <taxon>Bacteria</taxon>
        <taxon>Pseudomonadati</taxon>
        <taxon>Pseudomonadota</taxon>
        <taxon>Alphaproteobacteria</taxon>
        <taxon>Hyphomicrobiales</taxon>
        <taxon>Hyphomicrobiaceae</taxon>
        <taxon>Dichotomicrobium</taxon>
    </lineage>
</organism>
<dbReference type="Pfam" id="PF08669">
    <property type="entry name" value="GCV_T_C"/>
    <property type="match status" value="1"/>
</dbReference>
<dbReference type="SUPFAM" id="SSF51905">
    <property type="entry name" value="FAD/NAD(P)-binding domain"/>
    <property type="match status" value="1"/>
</dbReference>
<dbReference type="InterPro" id="IPR006222">
    <property type="entry name" value="GCVT_N"/>
</dbReference>
<dbReference type="PANTHER" id="PTHR43757">
    <property type="entry name" value="AMINOMETHYLTRANSFERASE"/>
    <property type="match status" value="1"/>
</dbReference>
<name>A0A397QDV9_9HYPH</name>
<dbReference type="InterPro" id="IPR007375">
    <property type="entry name" value="SoxG"/>
</dbReference>
<dbReference type="Pfam" id="PF04268">
    <property type="entry name" value="SoxG"/>
    <property type="match status" value="1"/>
</dbReference>
<dbReference type="NCBIfam" id="TIGR01372">
    <property type="entry name" value="soxA"/>
    <property type="match status" value="1"/>
</dbReference>
<reference evidence="7 8" key="1">
    <citation type="submission" date="2018-08" db="EMBL/GenBank/DDBJ databases">
        <title>Genomic Encyclopedia of Archaeal and Bacterial Type Strains, Phase II (KMG-II): from individual species to whole genera.</title>
        <authorList>
            <person name="Goeker M."/>
        </authorList>
    </citation>
    <scope>NUCLEOTIDE SEQUENCE [LARGE SCALE GENOMIC DNA]</scope>
    <source>
        <strain evidence="7 8">DSM 5002</strain>
    </source>
</reference>
<dbReference type="InterPro" id="IPR027266">
    <property type="entry name" value="TrmE/GcvT-like"/>
</dbReference>
<dbReference type="Proteomes" id="UP000266273">
    <property type="component" value="Unassembled WGS sequence"/>
</dbReference>
<dbReference type="Gene3D" id="1.10.10.1100">
    <property type="entry name" value="BFD-like [2Fe-2S]-binding domain"/>
    <property type="match status" value="1"/>
</dbReference>
<keyword evidence="8" id="KW-1185">Reference proteome</keyword>
<proteinExistence type="inferred from homology"/>
<dbReference type="InterPro" id="IPR028896">
    <property type="entry name" value="GcvT/YgfZ/DmdA"/>
</dbReference>
<keyword evidence="2" id="KW-0560">Oxidoreductase</keyword>
<dbReference type="InterPro" id="IPR006277">
    <property type="entry name" value="Sarcosine_oxidase_asu"/>
</dbReference>
<dbReference type="InterPro" id="IPR013977">
    <property type="entry name" value="GcvT_C"/>
</dbReference>
<evidence type="ECO:0000259" key="5">
    <source>
        <dbReference type="Pfam" id="PF08669"/>
    </source>
</evidence>
<dbReference type="InterPro" id="IPR041854">
    <property type="entry name" value="BFD-like_2Fe2S-bd_dom_sf"/>
</dbReference>
<dbReference type="Pfam" id="PF01571">
    <property type="entry name" value="GCV_T"/>
    <property type="match status" value="1"/>
</dbReference>
<dbReference type="Gene3D" id="3.50.50.60">
    <property type="entry name" value="FAD/NAD(P)-binding domain"/>
    <property type="match status" value="1"/>
</dbReference>
<feature type="domain" description="GCVT N-terminal" evidence="4">
    <location>
        <begin position="633"/>
        <end position="902"/>
    </location>
</feature>
<dbReference type="GO" id="GO:0008115">
    <property type="term" value="F:sarcosine oxidase activity"/>
    <property type="evidence" value="ECO:0007669"/>
    <property type="project" value="InterPro"/>
</dbReference>
<dbReference type="SUPFAM" id="SSF103025">
    <property type="entry name" value="Folate-binding domain"/>
    <property type="match status" value="2"/>
</dbReference>
<dbReference type="Pfam" id="PF12831">
    <property type="entry name" value="FAD_oxidored"/>
    <property type="match status" value="1"/>
</dbReference>
<dbReference type="InterPro" id="IPR041117">
    <property type="entry name" value="SoxA_A3"/>
</dbReference>
<dbReference type="InterPro" id="IPR042204">
    <property type="entry name" value="2Fe-2S-bd_N"/>
</dbReference>
<evidence type="ECO:0000259" key="4">
    <source>
        <dbReference type="Pfam" id="PF01571"/>
    </source>
</evidence>
<gene>
    <name evidence="7" type="ORF">BXY53_1367</name>
</gene>
<feature type="region of interest" description="Disordered" evidence="3">
    <location>
        <begin position="1014"/>
        <end position="1034"/>
    </location>
</feature>
<dbReference type="PRINTS" id="PR00411">
    <property type="entry name" value="PNDRDTASEI"/>
</dbReference>
<evidence type="ECO:0000256" key="1">
    <source>
        <dbReference type="ARBA" id="ARBA00008609"/>
    </source>
</evidence>
<evidence type="ECO:0000256" key="3">
    <source>
        <dbReference type="SAM" id="MobiDB-lite"/>
    </source>
</evidence>
<dbReference type="AlphaFoldDB" id="A0A397QDV9"/>
<evidence type="ECO:0000256" key="2">
    <source>
        <dbReference type="ARBA" id="ARBA00023002"/>
    </source>
</evidence>